<feature type="transmembrane region" description="Helical" evidence="2">
    <location>
        <begin position="107"/>
        <end position="125"/>
    </location>
</feature>
<dbReference type="RefSeq" id="WP_344126280.1">
    <property type="nucleotide sequence ID" value="NZ_BAAALT010000014.1"/>
</dbReference>
<protein>
    <submittedName>
        <fullName evidence="3">Uncharacterized protein</fullName>
    </submittedName>
</protein>
<keyword evidence="2" id="KW-1133">Transmembrane helix</keyword>
<evidence type="ECO:0000256" key="2">
    <source>
        <dbReference type="SAM" id="Phobius"/>
    </source>
</evidence>
<feature type="transmembrane region" description="Helical" evidence="2">
    <location>
        <begin position="72"/>
        <end position="95"/>
    </location>
</feature>
<evidence type="ECO:0000313" key="3">
    <source>
        <dbReference type="EMBL" id="GAA1788133.1"/>
    </source>
</evidence>
<evidence type="ECO:0000313" key="4">
    <source>
        <dbReference type="Proteomes" id="UP001500218"/>
    </source>
</evidence>
<keyword evidence="4" id="KW-1185">Reference proteome</keyword>
<organism evidence="3 4">
    <name type="scientific">Luedemannella flava</name>
    <dbReference type="NCBI Taxonomy" id="349316"/>
    <lineage>
        <taxon>Bacteria</taxon>
        <taxon>Bacillati</taxon>
        <taxon>Actinomycetota</taxon>
        <taxon>Actinomycetes</taxon>
        <taxon>Micromonosporales</taxon>
        <taxon>Micromonosporaceae</taxon>
        <taxon>Luedemannella</taxon>
    </lineage>
</organism>
<accession>A0ABP4XM96</accession>
<feature type="transmembrane region" description="Helical" evidence="2">
    <location>
        <begin position="163"/>
        <end position="187"/>
    </location>
</feature>
<comment type="caution">
    <text evidence="3">The sequence shown here is derived from an EMBL/GenBank/DDBJ whole genome shotgun (WGS) entry which is preliminary data.</text>
</comment>
<feature type="transmembrane region" description="Helical" evidence="2">
    <location>
        <begin position="20"/>
        <end position="45"/>
    </location>
</feature>
<sequence>MADQLPYPLVPAPARRPASVTLAGVIMLVGAAFGLANGITMIAGANAIASDFERNAVGSELPMATVREIGDAVRGLLVGGGITLSLLAIAVGLLAIGVIKGSNLARIVTWVLIALSLCCGGFSAVSNAVGLRGGDLATGSSDTLSASQVHELARALEESTPDWLVATSGLGCLQILGYIVVAVLLALPAANRYFRKPPMPWQPPVGSPPPPPPGGWPPANQPPGGWPPTDQPPGGWPPGNQPPPSAWPPVNPPPQTGWPPASPPQPGGWPEPPQDPRTPMG</sequence>
<reference evidence="4" key="1">
    <citation type="journal article" date="2019" name="Int. J. Syst. Evol. Microbiol.">
        <title>The Global Catalogue of Microorganisms (GCM) 10K type strain sequencing project: providing services to taxonomists for standard genome sequencing and annotation.</title>
        <authorList>
            <consortium name="The Broad Institute Genomics Platform"/>
            <consortium name="The Broad Institute Genome Sequencing Center for Infectious Disease"/>
            <person name="Wu L."/>
            <person name="Ma J."/>
        </authorList>
    </citation>
    <scope>NUCLEOTIDE SEQUENCE [LARGE SCALE GENOMIC DNA]</scope>
    <source>
        <strain evidence="4">JCM 13250</strain>
    </source>
</reference>
<dbReference type="EMBL" id="BAAALT010000014">
    <property type="protein sequence ID" value="GAA1788133.1"/>
    <property type="molecule type" value="Genomic_DNA"/>
</dbReference>
<gene>
    <name evidence="3" type="ORF">GCM10009682_07760</name>
</gene>
<evidence type="ECO:0000256" key="1">
    <source>
        <dbReference type="SAM" id="MobiDB-lite"/>
    </source>
</evidence>
<keyword evidence="2" id="KW-0472">Membrane</keyword>
<proteinExistence type="predicted"/>
<keyword evidence="2" id="KW-0812">Transmembrane</keyword>
<name>A0ABP4XM96_9ACTN</name>
<dbReference type="Proteomes" id="UP001500218">
    <property type="component" value="Unassembled WGS sequence"/>
</dbReference>
<feature type="region of interest" description="Disordered" evidence="1">
    <location>
        <begin position="204"/>
        <end position="281"/>
    </location>
</feature>